<keyword evidence="7" id="KW-1133">Transmembrane helix</keyword>
<dbReference type="GO" id="GO:0000155">
    <property type="term" value="F:phosphorelay sensor kinase activity"/>
    <property type="evidence" value="ECO:0007669"/>
    <property type="project" value="InterPro"/>
</dbReference>
<dbReference type="InterPro" id="IPR011990">
    <property type="entry name" value="TPR-like_helical_dom_sf"/>
</dbReference>
<keyword evidence="7" id="KW-0812">Transmembrane</keyword>
<dbReference type="PANTHER" id="PTHR43711">
    <property type="entry name" value="TWO-COMPONENT HISTIDINE KINASE"/>
    <property type="match status" value="1"/>
</dbReference>
<dbReference type="InterPro" id="IPR036890">
    <property type="entry name" value="HATPase_C_sf"/>
</dbReference>
<dbReference type="CDD" id="cd00082">
    <property type="entry name" value="HisKA"/>
    <property type="match status" value="1"/>
</dbReference>
<evidence type="ECO:0000313" key="10">
    <source>
        <dbReference type="Proteomes" id="UP000008630"/>
    </source>
</evidence>
<evidence type="ECO:0000256" key="4">
    <source>
        <dbReference type="ARBA" id="ARBA00022679"/>
    </source>
</evidence>
<dbReference type="InterPro" id="IPR019734">
    <property type="entry name" value="TPR_rpt"/>
</dbReference>
<evidence type="ECO:0000256" key="7">
    <source>
        <dbReference type="SAM" id="Phobius"/>
    </source>
</evidence>
<keyword evidence="4" id="KW-0808">Transferase</keyword>
<dbReference type="Pfam" id="PF00512">
    <property type="entry name" value="HisKA"/>
    <property type="match status" value="1"/>
</dbReference>
<dbReference type="AlphaFoldDB" id="E6SUW1"/>
<reference evidence="9 10" key="2">
    <citation type="journal article" date="2011" name="Stand. Genomic Sci.">
        <title>Complete genome sequence of Bacteroides helcogenes type strain (P 36-108).</title>
        <authorList>
            <person name="Pati A."/>
            <person name="Gronow S."/>
            <person name="Zeytun A."/>
            <person name="Lapidus A."/>
            <person name="Nolan M."/>
            <person name="Hammon N."/>
            <person name="Deshpande S."/>
            <person name="Cheng J.F."/>
            <person name="Tapia R."/>
            <person name="Han C."/>
            <person name="Goodwin L."/>
            <person name="Pitluck S."/>
            <person name="Liolios K."/>
            <person name="Pagani I."/>
            <person name="Ivanova N."/>
            <person name="Mavromatis K."/>
            <person name="Chen A."/>
            <person name="Palaniappan K."/>
            <person name="Land M."/>
            <person name="Hauser L."/>
            <person name="Chang Y.J."/>
            <person name="Jeffries C.D."/>
            <person name="Detter J.C."/>
            <person name="Brambilla E."/>
            <person name="Rohde M."/>
            <person name="Goker M."/>
            <person name="Woyke T."/>
            <person name="Bristow J."/>
            <person name="Eisen J.A."/>
            <person name="Markowitz V."/>
            <person name="Hugenholtz P."/>
            <person name="Kyrpides N.C."/>
            <person name="Klenk H.P."/>
            <person name="Lucas S."/>
        </authorList>
    </citation>
    <scope>NUCLEOTIDE SEQUENCE [LARGE SCALE GENOMIC DNA]</scope>
    <source>
        <strain evidence="10">ATCC 35417 / DSM 20613 / JCM 6297 / CCUG 15421 / P 36-108</strain>
    </source>
</reference>
<evidence type="ECO:0000313" key="9">
    <source>
        <dbReference type="EMBL" id="ADV42397.1"/>
    </source>
</evidence>
<dbReference type="Gene3D" id="1.10.287.130">
    <property type="match status" value="1"/>
</dbReference>
<accession>E6SUW1</accession>
<dbReference type="Proteomes" id="UP000008630">
    <property type="component" value="Chromosome"/>
</dbReference>
<dbReference type="PROSITE" id="PS50109">
    <property type="entry name" value="HIS_KIN"/>
    <property type="match status" value="1"/>
</dbReference>
<feature type="transmembrane region" description="Helical" evidence="7">
    <location>
        <begin position="412"/>
        <end position="428"/>
    </location>
</feature>
<keyword evidence="10" id="KW-1185">Reference proteome</keyword>
<dbReference type="InterPro" id="IPR005467">
    <property type="entry name" value="His_kinase_dom"/>
</dbReference>
<dbReference type="Pfam" id="PF02518">
    <property type="entry name" value="HATPase_c"/>
    <property type="match status" value="1"/>
</dbReference>
<reference key="1">
    <citation type="submission" date="2010-11" db="EMBL/GenBank/DDBJ databases">
        <title>The complete genome of Bacteroides helcogenes P 36-108.</title>
        <authorList>
            <consortium name="US DOE Joint Genome Institute (JGI-PGF)"/>
            <person name="Lucas S."/>
            <person name="Copeland A."/>
            <person name="Lapidus A."/>
            <person name="Bruce D."/>
            <person name="Goodwin L."/>
            <person name="Pitluck S."/>
            <person name="Kyrpides N."/>
            <person name="Mavromatis K."/>
            <person name="Ivanova N."/>
            <person name="Zeytun A."/>
            <person name="Brettin T."/>
            <person name="Detter J.C."/>
            <person name="Tapia R."/>
            <person name="Han C."/>
            <person name="Land M."/>
            <person name="Hauser L."/>
            <person name="Markowitz V."/>
            <person name="Cheng J.-F."/>
            <person name="Hugenholtz P."/>
            <person name="Woyke T."/>
            <person name="Wu D."/>
            <person name="Gronow S."/>
            <person name="Wellnitz S."/>
            <person name="Brambilla E."/>
            <person name="Klenk H.-P."/>
            <person name="Eisen J.A."/>
        </authorList>
    </citation>
    <scope>NUCLEOTIDE SEQUENCE</scope>
    <source>
        <strain>P 36-108</strain>
    </source>
</reference>
<evidence type="ECO:0000256" key="5">
    <source>
        <dbReference type="ARBA" id="ARBA00022777"/>
    </source>
</evidence>
<evidence type="ECO:0000256" key="1">
    <source>
        <dbReference type="ARBA" id="ARBA00000085"/>
    </source>
</evidence>
<keyword evidence="3" id="KW-0597">Phosphoprotein</keyword>
<feature type="domain" description="Histidine kinase" evidence="8">
    <location>
        <begin position="485"/>
        <end position="696"/>
    </location>
</feature>
<protein>
    <recommendedName>
        <fullName evidence="2">histidine kinase</fullName>
        <ecNumber evidence="2">2.7.13.3</ecNumber>
    </recommendedName>
</protein>
<dbReference type="SMART" id="SM00387">
    <property type="entry name" value="HATPase_c"/>
    <property type="match status" value="1"/>
</dbReference>
<dbReference type="eggNOG" id="COG2205">
    <property type="taxonomic scope" value="Bacteria"/>
</dbReference>
<feature type="transmembrane region" description="Helical" evidence="7">
    <location>
        <begin position="25"/>
        <end position="45"/>
    </location>
</feature>
<dbReference type="InterPro" id="IPR003661">
    <property type="entry name" value="HisK_dim/P_dom"/>
</dbReference>
<dbReference type="SMART" id="SM00388">
    <property type="entry name" value="HisKA"/>
    <property type="match status" value="1"/>
</dbReference>
<dbReference type="PANTHER" id="PTHR43711:SF1">
    <property type="entry name" value="HISTIDINE KINASE 1"/>
    <property type="match status" value="1"/>
</dbReference>
<organism evidence="9 10">
    <name type="scientific">Bacteroides helcogenes (strain ATCC 35417 / DSM 20613 / JCM 6297 / CCUG 15421 / P 36-108)</name>
    <dbReference type="NCBI Taxonomy" id="693979"/>
    <lineage>
        <taxon>Bacteria</taxon>
        <taxon>Pseudomonadati</taxon>
        <taxon>Bacteroidota</taxon>
        <taxon>Bacteroidia</taxon>
        <taxon>Bacteroidales</taxon>
        <taxon>Bacteroidaceae</taxon>
        <taxon>Bacteroides</taxon>
    </lineage>
</organism>
<dbReference type="EMBL" id="CP002352">
    <property type="protein sequence ID" value="ADV42397.1"/>
    <property type="molecule type" value="Genomic_DNA"/>
</dbReference>
<dbReference type="KEGG" id="bhl:Bache_0368"/>
<gene>
    <name evidence="9" type="ordered locus">Bache_0368</name>
</gene>
<dbReference type="SUPFAM" id="SSF47384">
    <property type="entry name" value="Homodimeric domain of signal transducing histidine kinase"/>
    <property type="match status" value="1"/>
</dbReference>
<dbReference type="InterPro" id="IPR036097">
    <property type="entry name" value="HisK_dim/P_sf"/>
</dbReference>
<dbReference type="InterPro" id="IPR050736">
    <property type="entry name" value="Sensor_HK_Regulatory"/>
</dbReference>
<evidence type="ECO:0000259" key="8">
    <source>
        <dbReference type="PROSITE" id="PS50109"/>
    </source>
</evidence>
<dbReference type="InterPro" id="IPR004358">
    <property type="entry name" value="Sig_transdc_His_kin-like_C"/>
</dbReference>
<evidence type="ECO:0000256" key="6">
    <source>
        <dbReference type="ARBA" id="ARBA00023012"/>
    </source>
</evidence>
<keyword evidence="6" id="KW-0902">Two-component regulatory system</keyword>
<dbReference type="RefSeq" id="WP_013546014.1">
    <property type="nucleotide sequence ID" value="NC_014933.1"/>
</dbReference>
<dbReference type="SUPFAM" id="SSF48452">
    <property type="entry name" value="TPR-like"/>
    <property type="match status" value="1"/>
</dbReference>
<dbReference type="SUPFAM" id="SSF55874">
    <property type="entry name" value="ATPase domain of HSP90 chaperone/DNA topoisomerase II/histidine kinase"/>
    <property type="match status" value="1"/>
</dbReference>
<dbReference type="HOGENOM" id="CLU_023350_1_0_10"/>
<dbReference type="EC" id="2.7.13.3" evidence="2"/>
<evidence type="ECO:0000256" key="2">
    <source>
        <dbReference type="ARBA" id="ARBA00012438"/>
    </source>
</evidence>
<dbReference type="STRING" id="693979.Bache_0368"/>
<dbReference type="Gene3D" id="3.30.565.10">
    <property type="entry name" value="Histidine kinase-like ATPase, C-terminal domain"/>
    <property type="match status" value="1"/>
</dbReference>
<dbReference type="Gene3D" id="1.25.40.10">
    <property type="entry name" value="Tetratricopeptide repeat domain"/>
    <property type="match status" value="1"/>
</dbReference>
<evidence type="ECO:0000256" key="3">
    <source>
        <dbReference type="ARBA" id="ARBA00022553"/>
    </source>
</evidence>
<keyword evidence="7" id="KW-0472">Membrane</keyword>
<sequence length="700" mass="81010">MIQIIHKISYLCEKLYLFFEMKTHFLHILRCALCLVFILNCSVVLHAQQKDVAKEFDVDSTLYAYYMRCKASVNDAAVMQMCDTLYRMAGEKRDVRMQAVALSTKLDYHYFRNDKDSIVYYVNVVKKFAVETNQLKYYFFAWGKRLISYEIKQRQYNTALYEADRMMRDAEARNYPGGIANGYNILSSIYETKDLLKLAAENKKKEIEIIQKYKMDTFNLSSAYSFLGRCLAQLGETDAAKKAMEEAGKCIRSDEQEFYLYNRYAIVYLHSGEHAKAYEYIQKEKQILDQHKLQPQRERDYIETLSDYYIRTRQYEKALEIHKLPAEAVENISLNVNYLVKQAEIYHHMGNFKKAADYYQLYISKRDSLYKIQEDITASEYAAMLNVETLNTEKGELQQEIQKRELANKQRIIFFLAILLAFGGIVLYRERMLNSKLRHSQRQLSDKNGELMASEKELRLSQKELLQAKELAEKASNMKTEFIQSMSHEIRTPLNSIVGFSQIISSMSKDNDDTKEFAEIIEQGSNNLLHLVDDVLDIANLDSGTEIETNTGVDATAICRQCVADIAPHLRPCVSLNLHTESEEFYFYSNPMRLSQILLHLLRNAAKFTEKGEIILKWAQDKEHIFFTVTDTGIGIPKDKQEFVFERFTKINTFAQGTGLGLSIGRTCADRMGGSLTLDSSYTGGCRFVLTLPLKRESSY</sequence>
<dbReference type="PRINTS" id="PR00344">
    <property type="entry name" value="BCTRLSENSOR"/>
</dbReference>
<keyword evidence="5 9" id="KW-0418">Kinase</keyword>
<comment type="catalytic activity">
    <reaction evidence="1">
        <text>ATP + protein L-histidine = ADP + protein N-phospho-L-histidine.</text>
        <dbReference type="EC" id="2.7.13.3"/>
    </reaction>
</comment>
<name>E6SUW1_BACT6</name>
<dbReference type="SMART" id="SM00028">
    <property type="entry name" value="TPR"/>
    <property type="match status" value="3"/>
</dbReference>
<proteinExistence type="predicted"/>
<dbReference type="InterPro" id="IPR003594">
    <property type="entry name" value="HATPase_dom"/>
</dbReference>